<dbReference type="GO" id="GO:0005615">
    <property type="term" value="C:extracellular space"/>
    <property type="evidence" value="ECO:0007669"/>
    <property type="project" value="UniProtKB-KW"/>
</dbReference>
<dbReference type="InParanoid" id="A0A667XXL3"/>
<dbReference type="GO" id="GO:0005138">
    <property type="term" value="F:interleukin-6 receptor binding"/>
    <property type="evidence" value="ECO:0007669"/>
    <property type="project" value="InterPro"/>
</dbReference>
<dbReference type="InterPro" id="IPR009079">
    <property type="entry name" value="4_helix_cytokine-like_core"/>
</dbReference>
<dbReference type="PANTHER" id="PTHR48494">
    <property type="entry name" value="INTERLEUKIN-6"/>
    <property type="match status" value="1"/>
</dbReference>
<sequence length="212" mass="24000">APHTLRSYAYLLSVAVMLALLARCGSGRPAGDAPTEGTPDDLSGEDVQRSDLLSESPVWSSIIRSTRPDAQKVRLKLEHYPLPAPSALCPKFNFSKESCLQRQVQGLLKFRVLLKYVEREYPSNPVLPNFKFYSGLLISLIEGKMKHREQVRALTSSEEEMLLKEMDNPDVFHRRMTAHSILLKLNEFLIDSKKSVAKYDNQQTSRSLIPLE</sequence>
<name>A0A667XXL3_9TELE</name>
<keyword evidence="8" id="KW-1015">Disulfide bond</keyword>
<reference evidence="12" key="3">
    <citation type="submission" date="2025-09" db="UniProtKB">
        <authorList>
            <consortium name="Ensembl"/>
        </authorList>
    </citation>
    <scope>IDENTIFICATION</scope>
</reference>
<protein>
    <recommendedName>
        <fullName evidence="3">Interleukin-6</fullName>
    </recommendedName>
</protein>
<evidence type="ECO:0000256" key="2">
    <source>
        <dbReference type="ARBA" id="ARBA00007432"/>
    </source>
</evidence>
<dbReference type="InterPro" id="IPR003574">
    <property type="entry name" value="IL-6-like"/>
</dbReference>
<dbReference type="Ensembl" id="ENSMMDT00005022901.1">
    <property type="protein sequence ID" value="ENSMMDP00005022405.1"/>
    <property type="gene ID" value="ENSMMDG00005010879.1"/>
</dbReference>
<reference evidence="12" key="2">
    <citation type="submission" date="2025-08" db="UniProtKB">
        <authorList>
            <consortium name="Ensembl"/>
        </authorList>
    </citation>
    <scope>IDENTIFICATION</scope>
</reference>
<reference evidence="12" key="1">
    <citation type="submission" date="2019-06" db="EMBL/GenBank/DDBJ databases">
        <authorList>
            <consortium name="Wellcome Sanger Institute Data Sharing"/>
        </authorList>
    </citation>
    <scope>NUCLEOTIDE SEQUENCE [LARGE SCALE GENOMIC DNA]</scope>
</reference>
<evidence type="ECO:0000313" key="13">
    <source>
        <dbReference type="Proteomes" id="UP000472263"/>
    </source>
</evidence>
<dbReference type="InterPro" id="IPR030473">
    <property type="entry name" value="IL6/GCSF/MGF_CS"/>
</dbReference>
<comment type="similarity">
    <text evidence="2">Belongs to the IL-6 superfamily.</text>
</comment>
<feature type="region of interest" description="Disordered" evidence="10">
    <location>
        <begin position="29"/>
        <end position="51"/>
    </location>
</feature>
<dbReference type="PROSITE" id="PS00254">
    <property type="entry name" value="INTERLEUKIN_6"/>
    <property type="match status" value="1"/>
</dbReference>
<evidence type="ECO:0000256" key="1">
    <source>
        <dbReference type="ARBA" id="ARBA00004613"/>
    </source>
</evidence>
<dbReference type="GO" id="GO:0030154">
    <property type="term" value="P:cell differentiation"/>
    <property type="evidence" value="ECO:0007669"/>
    <property type="project" value="InterPro"/>
</dbReference>
<evidence type="ECO:0000256" key="10">
    <source>
        <dbReference type="SAM" id="MobiDB-lite"/>
    </source>
</evidence>
<evidence type="ECO:0000256" key="7">
    <source>
        <dbReference type="ARBA" id="ARBA00023030"/>
    </source>
</evidence>
<comment type="subcellular location">
    <subcellularLocation>
        <location evidence="1">Secreted</location>
    </subcellularLocation>
</comment>
<dbReference type="AlphaFoldDB" id="A0A667XXL3"/>
<evidence type="ECO:0000256" key="11">
    <source>
        <dbReference type="SAM" id="SignalP"/>
    </source>
</evidence>
<keyword evidence="11" id="KW-0732">Signal</keyword>
<dbReference type="GO" id="GO:0008083">
    <property type="term" value="F:growth factor activity"/>
    <property type="evidence" value="ECO:0007669"/>
    <property type="project" value="UniProtKB-KW"/>
</dbReference>
<proteinExistence type="inferred from homology"/>
<keyword evidence="13" id="KW-1185">Reference proteome</keyword>
<dbReference type="GeneTree" id="ENSGT00390000000878"/>
<evidence type="ECO:0000256" key="8">
    <source>
        <dbReference type="ARBA" id="ARBA00023157"/>
    </source>
</evidence>
<organism evidence="12 13">
    <name type="scientific">Myripristis murdjan</name>
    <name type="common">pinecone soldierfish</name>
    <dbReference type="NCBI Taxonomy" id="586833"/>
    <lineage>
        <taxon>Eukaryota</taxon>
        <taxon>Metazoa</taxon>
        <taxon>Chordata</taxon>
        <taxon>Craniata</taxon>
        <taxon>Vertebrata</taxon>
        <taxon>Euteleostomi</taxon>
        <taxon>Actinopterygii</taxon>
        <taxon>Neopterygii</taxon>
        <taxon>Teleostei</taxon>
        <taxon>Neoteleostei</taxon>
        <taxon>Acanthomorphata</taxon>
        <taxon>Holocentriformes</taxon>
        <taxon>Holocentridae</taxon>
        <taxon>Myripristis</taxon>
    </lineage>
</organism>
<dbReference type="PANTHER" id="PTHR48494:SF1">
    <property type="entry name" value="INTERLEUKIN-6"/>
    <property type="match status" value="1"/>
</dbReference>
<dbReference type="Pfam" id="PF00489">
    <property type="entry name" value="IL6"/>
    <property type="match status" value="1"/>
</dbReference>
<feature type="chain" id="PRO_5025502291" description="Interleukin-6" evidence="11">
    <location>
        <begin position="28"/>
        <end position="212"/>
    </location>
</feature>
<dbReference type="Gene3D" id="1.20.1250.10">
    <property type="match status" value="1"/>
</dbReference>
<evidence type="ECO:0000256" key="5">
    <source>
        <dbReference type="ARBA" id="ARBA00022514"/>
    </source>
</evidence>
<keyword evidence="7" id="KW-0339">Growth factor</keyword>
<evidence type="ECO:0000256" key="9">
    <source>
        <dbReference type="ARBA" id="ARBA00023441"/>
    </source>
</evidence>
<accession>A0A667XXL3</accession>
<evidence type="ECO:0000256" key="4">
    <source>
        <dbReference type="ARBA" id="ARBA00022486"/>
    </source>
</evidence>
<dbReference type="Proteomes" id="UP000472263">
    <property type="component" value="Chromosome 11"/>
</dbReference>
<evidence type="ECO:0000313" key="12">
    <source>
        <dbReference type="Ensembl" id="ENSMMDP00005022405.1"/>
    </source>
</evidence>
<evidence type="ECO:0000256" key="3">
    <source>
        <dbReference type="ARBA" id="ARBA00019464"/>
    </source>
</evidence>
<dbReference type="GO" id="GO:0006953">
    <property type="term" value="P:acute-phase response"/>
    <property type="evidence" value="ECO:0007669"/>
    <property type="project" value="UniProtKB-KW"/>
</dbReference>
<keyword evidence="4" id="KW-0011">Acute phase</keyword>
<dbReference type="SUPFAM" id="SSF47266">
    <property type="entry name" value="4-helical cytokines"/>
    <property type="match status" value="1"/>
</dbReference>
<comment type="function">
    <text evidence="9">Cytokine with a wide variety of biological functions in immunity, tissue regeneration, and metabolism. Binds to IL6R, then the complex associates to the signaling subunit IL6ST/gp130 to trigger the intracellular IL6-signaling pathway. The interaction with the membrane-bound IL6R and IL6ST stimulates 'classic signaling', whereas the binding of IL6 and soluble IL6R to IL6ST stimulates 'trans-signaling'. Alternatively, 'cluster signaling' occurs when membrane-bound IL6:IL6R complexes on transmitter cells activate IL6ST receptors on neighboring receiver cells.</text>
</comment>
<keyword evidence="5" id="KW-0202">Cytokine</keyword>
<keyword evidence="6" id="KW-0964">Secreted</keyword>
<evidence type="ECO:0000256" key="6">
    <source>
        <dbReference type="ARBA" id="ARBA00022525"/>
    </source>
</evidence>
<feature type="signal peptide" evidence="11">
    <location>
        <begin position="1"/>
        <end position="27"/>
    </location>
</feature>
<dbReference type="GO" id="GO:0005125">
    <property type="term" value="F:cytokine activity"/>
    <property type="evidence" value="ECO:0007669"/>
    <property type="project" value="UniProtKB-KW"/>
</dbReference>